<proteinExistence type="predicted"/>
<evidence type="ECO:0000256" key="2">
    <source>
        <dbReference type="SAM" id="Phobius"/>
    </source>
</evidence>
<gene>
    <name evidence="3" type="ORF">Zm00014a_022468</name>
</gene>
<comment type="caution">
    <text evidence="3">The sequence shown here is derived from an EMBL/GenBank/DDBJ whole genome shotgun (WGS) entry which is preliminary data.</text>
</comment>
<dbReference type="ExpressionAtlas" id="A0A317Y740">
    <property type="expression patterns" value="baseline and differential"/>
</dbReference>
<protein>
    <submittedName>
        <fullName evidence="3">Uncharacterized protein</fullName>
    </submittedName>
</protein>
<keyword evidence="2" id="KW-1133">Transmembrane helix</keyword>
<organism evidence="3">
    <name type="scientific">Zea mays</name>
    <name type="common">Maize</name>
    <dbReference type="NCBI Taxonomy" id="4577"/>
    <lineage>
        <taxon>Eukaryota</taxon>
        <taxon>Viridiplantae</taxon>
        <taxon>Streptophyta</taxon>
        <taxon>Embryophyta</taxon>
        <taxon>Tracheophyta</taxon>
        <taxon>Spermatophyta</taxon>
        <taxon>Magnoliopsida</taxon>
        <taxon>Liliopsida</taxon>
        <taxon>Poales</taxon>
        <taxon>Poaceae</taxon>
        <taxon>PACMAD clade</taxon>
        <taxon>Panicoideae</taxon>
        <taxon>Andropogonodae</taxon>
        <taxon>Andropogoneae</taxon>
        <taxon>Tripsacinae</taxon>
        <taxon>Zea</taxon>
    </lineage>
</organism>
<keyword evidence="2" id="KW-0812">Transmembrane</keyword>
<feature type="region of interest" description="Disordered" evidence="1">
    <location>
        <begin position="216"/>
        <end position="236"/>
    </location>
</feature>
<accession>A0A317Y740</accession>
<dbReference type="PANTHER" id="PTHR36396">
    <property type="entry name" value="MALTASE-GLUCOAMYLASE, INTESTINAL PROTEIN"/>
    <property type="match status" value="1"/>
</dbReference>
<keyword evidence="2" id="KW-0472">Membrane</keyword>
<name>A0A317Y740_MAIZE</name>
<evidence type="ECO:0000256" key="1">
    <source>
        <dbReference type="SAM" id="MobiDB-lite"/>
    </source>
</evidence>
<sequence>MAWVWVVPSWFLNPQSSGRPARSTPPKREVKSTKGRTGYSPTPPVTNPRVPSGAKPKSARAAMERRGQQPGDAQQPGKDGAGDSPPPPPPVRLALQKSPRTFLCIFTPRKIQNRKSPTEQLKSVELTRLLPCLLAAWQFLEVSCRSSGKVRRFAAGTTARYALHAINRKLGPGAPPALHVEAVRDGEEPVSFGPSAALADYGRGWRLQTVTAHDAPGIHHAPHADTKQGDRQPSKEDAVVTETVRATCIYVAKIVLAFAFLFLLGGSLTYLLEVIPDMLQTASALELPDFFYDPLTENV</sequence>
<dbReference type="AlphaFoldDB" id="A0A317Y740"/>
<reference evidence="3" key="1">
    <citation type="journal article" date="2018" name="Nat. Genet.">
        <title>Extensive intraspecific gene order and gene structural variations between Mo17 and other maize genomes.</title>
        <authorList>
            <person name="Sun S."/>
            <person name="Zhou Y."/>
            <person name="Chen J."/>
            <person name="Shi J."/>
            <person name="Zhao H."/>
            <person name="Zhao H."/>
            <person name="Song W."/>
            <person name="Zhang M."/>
            <person name="Cui Y."/>
            <person name="Dong X."/>
            <person name="Liu H."/>
            <person name="Ma X."/>
            <person name="Jiao Y."/>
            <person name="Wang B."/>
            <person name="Wei X."/>
            <person name="Stein J.C."/>
            <person name="Glaubitz J.C."/>
            <person name="Lu F."/>
            <person name="Yu G."/>
            <person name="Liang C."/>
            <person name="Fengler K."/>
            <person name="Li B."/>
            <person name="Rafalski A."/>
            <person name="Schnable P.S."/>
            <person name="Ware D.H."/>
            <person name="Buckler E.S."/>
            <person name="Lai J."/>
        </authorList>
    </citation>
    <scope>NUCLEOTIDE SEQUENCE [LARGE SCALE GENOMIC DNA]</scope>
    <source>
        <tissue evidence="3">Seedling</tissue>
    </source>
</reference>
<dbReference type="PANTHER" id="PTHR36396:SF1">
    <property type="entry name" value="MALTASE-GLUCOAMYLASE, INTESTINAL PROTEIN"/>
    <property type="match status" value="1"/>
</dbReference>
<dbReference type="Proteomes" id="UP000251960">
    <property type="component" value="Chromosome 1"/>
</dbReference>
<feature type="compositionally biased region" description="Basic and acidic residues" evidence="1">
    <location>
        <begin position="222"/>
        <end position="236"/>
    </location>
</feature>
<feature type="transmembrane region" description="Helical" evidence="2">
    <location>
        <begin position="250"/>
        <end position="272"/>
    </location>
</feature>
<evidence type="ECO:0000313" key="3">
    <source>
        <dbReference type="EMBL" id="PWZ53504.1"/>
    </source>
</evidence>
<feature type="region of interest" description="Disordered" evidence="1">
    <location>
        <begin position="12"/>
        <end position="94"/>
    </location>
</feature>
<dbReference type="EMBL" id="NCVQ01000001">
    <property type="protein sequence ID" value="PWZ53504.1"/>
    <property type="molecule type" value="Genomic_DNA"/>
</dbReference>